<evidence type="ECO:0008006" key="5">
    <source>
        <dbReference type="Google" id="ProtNLM"/>
    </source>
</evidence>
<dbReference type="Gene3D" id="2.120.10.80">
    <property type="entry name" value="Kelch-type beta propeller"/>
    <property type="match status" value="1"/>
</dbReference>
<feature type="compositionally biased region" description="Basic and acidic residues" evidence="1">
    <location>
        <begin position="587"/>
        <end position="602"/>
    </location>
</feature>
<keyword evidence="2" id="KW-1133">Transmembrane helix</keyword>
<accession>A0A3N4M3T6</accession>
<keyword evidence="2" id="KW-0472">Membrane</keyword>
<evidence type="ECO:0000313" key="4">
    <source>
        <dbReference type="Proteomes" id="UP000267821"/>
    </source>
</evidence>
<dbReference type="SUPFAM" id="SSF50965">
    <property type="entry name" value="Galactose oxidase, central domain"/>
    <property type="match status" value="1"/>
</dbReference>
<gene>
    <name evidence="3" type="ORF">L211DRAFT_32788</name>
</gene>
<protein>
    <recommendedName>
        <fullName evidence="5">Kelch repeat protein</fullName>
    </recommendedName>
</protein>
<dbReference type="InParanoid" id="A0A3N4M3T6"/>
<dbReference type="AlphaFoldDB" id="A0A3N4M3T6"/>
<proteinExistence type="predicted"/>
<dbReference type="OrthoDB" id="540004at2759"/>
<evidence type="ECO:0000313" key="3">
    <source>
        <dbReference type="EMBL" id="RPB29667.1"/>
    </source>
</evidence>
<dbReference type="InterPro" id="IPR011043">
    <property type="entry name" value="Gal_Oxase/kelch_b-propeller"/>
</dbReference>
<keyword evidence="4" id="KW-1185">Reference proteome</keyword>
<sequence>MDKARLYGIQSRRLAIYDLGGGLLWGTKYKHLWELDLSAKFNTSKPPWTANPKPDDWNKHYNGAQGTLWNLGDGKFYTLGGWMSNIYQGPPGGYRIVDPYYTPVKSSDGTTTYTYQLPPTRIQSKRNKVGYTLGGFPVVEKQDGGTDKNFIAQVVDTGTWQTTLSAYDFRTNKFNASELPDEIGATNNVVLYSLDRVGDEGVLIALAGKSKNNNLEAYRPMDEMWLYDIATSQWMQQKATGDIPSVRTRSCSVLVPAPDLSSYQIYMFSGATTGDVRILDMYVLSVPAFIWTKIDLKNYSNQWGIGDMACALYEDRQFIIVPGEVNVSTSANENDTWFLECNMGTAVHVFDTYDWTFKDEFNPDNKGSKVPSAIVNLIGGDEKGNALLQQPKAGWDNKALGSIFQTRNQLPPDESTNSVTNVTATNSQPHQTGSNDGQNMNGENTNEPQSNIGPIVGGVVGGLAGLGLLLGLFFWWRKRQGVSTQGTQPAIPELGGNGYSGAPRYYDAPRGPYMPPQELQAYEPQEIGGTGYYAPAKLVPEQGHPEGVDINNPSHLSVHPITPELQQQQIQRLGVDDHQGSIQTDTRPLDEQLRRPEAAKLQ</sequence>
<dbReference type="Proteomes" id="UP000267821">
    <property type="component" value="Unassembled WGS sequence"/>
</dbReference>
<dbReference type="EMBL" id="ML121527">
    <property type="protein sequence ID" value="RPB29667.1"/>
    <property type="molecule type" value="Genomic_DNA"/>
</dbReference>
<feature type="transmembrane region" description="Helical" evidence="2">
    <location>
        <begin position="455"/>
        <end position="476"/>
    </location>
</feature>
<keyword evidence="2" id="KW-0812">Transmembrane</keyword>
<dbReference type="InterPro" id="IPR015915">
    <property type="entry name" value="Kelch-typ_b-propeller"/>
</dbReference>
<organism evidence="3 4">
    <name type="scientific">Terfezia boudieri ATCC MYA-4762</name>
    <dbReference type="NCBI Taxonomy" id="1051890"/>
    <lineage>
        <taxon>Eukaryota</taxon>
        <taxon>Fungi</taxon>
        <taxon>Dikarya</taxon>
        <taxon>Ascomycota</taxon>
        <taxon>Pezizomycotina</taxon>
        <taxon>Pezizomycetes</taxon>
        <taxon>Pezizales</taxon>
        <taxon>Pezizaceae</taxon>
        <taxon>Terfezia</taxon>
    </lineage>
</organism>
<feature type="compositionally biased region" description="Low complexity" evidence="1">
    <location>
        <begin position="415"/>
        <end position="427"/>
    </location>
</feature>
<feature type="region of interest" description="Disordered" evidence="1">
    <location>
        <begin position="567"/>
        <end position="602"/>
    </location>
</feature>
<evidence type="ECO:0000256" key="1">
    <source>
        <dbReference type="SAM" id="MobiDB-lite"/>
    </source>
</evidence>
<feature type="region of interest" description="Disordered" evidence="1">
    <location>
        <begin position="407"/>
        <end position="450"/>
    </location>
</feature>
<name>A0A3N4M3T6_9PEZI</name>
<evidence type="ECO:0000256" key="2">
    <source>
        <dbReference type="SAM" id="Phobius"/>
    </source>
</evidence>
<feature type="compositionally biased region" description="Polar residues" evidence="1">
    <location>
        <begin position="428"/>
        <end position="450"/>
    </location>
</feature>
<dbReference type="STRING" id="1051890.A0A3N4M3T6"/>
<reference evidence="3 4" key="1">
    <citation type="journal article" date="2018" name="Nat. Ecol. Evol.">
        <title>Pezizomycetes genomes reveal the molecular basis of ectomycorrhizal truffle lifestyle.</title>
        <authorList>
            <person name="Murat C."/>
            <person name="Payen T."/>
            <person name="Noel B."/>
            <person name="Kuo A."/>
            <person name="Morin E."/>
            <person name="Chen J."/>
            <person name="Kohler A."/>
            <person name="Krizsan K."/>
            <person name="Balestrini R."/>
            <person name="Da Silva C."/>
            <person name="Montanini B."/>
            <person name="Hainaut M."/>
            <person name="Levati E."/>
            <person name="Barry K.W."/>
            <person name="Belfiori B."/>
            <person name="Cichocki N."/>
            <person name="Clum A."/>
            <person name="Dockter R.B."/>
            <person name="Fauchery L."/>
            <person name="Guy J."/>
            <person name="Iotti M."/>
            <person name="Le Tacon F."/>
            <person name="Lindquist E.A."/>
            <person name="Lipzen A."/>
            <person name="Malagnac F."/>
            <person name="Mello A."/>
            <person name="Molinier V."/>
            <person name="Miyauchi S."/>
            <person name="Poulain J."/>
            <person name="Riccioni C."/>
            <person name="Rubini A."/>
            <person name="Sitrit Y."/>
            <person name="Splivallo R."/>
            <person name="Traeger S."/>
            <person name="Wang M."/>
            <person name="Zifcakova L."/>
            <person name="Wipf D."/>
            <person name="Zambonelli A."/>
            <person name="Paolocci F."/>
            <person name="Nowrousian M."/>
            <person name="Ottonello S."/>
            <person name="Baldrian P."/>
            <person name="Spatafora J.W."/>
            <person name="Henrissat B."/>
            <person name="Nagy L.G."/>
            <person name="Aury J.M."/>
            <person name="Wincker P."/>
            <person name="Grigoriev I.V."/>
            <person name="Bonfante P."/>
            <person name="Martin F.M."/>
        </authorList>
    </citation>
    <scope>NUCLEOTIDE SEQUENCE [LARGE SCALE GENOMIC DNA]</scope>
    <source>
        <strain evidence="3 4">ATCC MYA-4762</strain>
    </source>
</reference>